<dbReference type="AlphaFoldDB" id="A0A9E8KPE2"/>
<keyword evidence="2" id="KW-1185">Reference proteome</keyword>
<gene>
    <name evidence="1" type="ORF">NNL22_10095</name>
</gene>
<dbReference type="RefSeq" id="WP_251809543.1">
    <property type="nucleotide sequence ID" value="NZ_CP101527.1"/>
</dbReference>
<accession>A0A9E8KPE2</accession>
<protein>
    <submittedName>
        <fullName evidence="1">Uncharacterized protein</fullName>
    </submittedName>
</protein>
<evidence type="ECO:0000313" key="1">
    <source>
        <dbReference type="EMBL" id="UZW73402.1"/>
    </source>
</evidence>
<dbReference type="KEGG" id="asem:NNL22_10095"/>
<name>A0A9E8KPE2_9ALTE</name>
<dbReference type="Proteomes" id="UP001164472">
    <property type="component" value="Chromosome"/>
</dbReference>
<organism evidence="1 2">
    <name type="scientific">Alkalimarinus sediminis</name>
    <dbReference type="NCBI Taxonomy" id="1632866"/>
    <lineage>
        <taxon>Bacteria</taxon>
        <taxon>Pseudomonadati</taxon>
        <taxon>Pseudomonadota</taxon>
        <taxon>Gammaproteobacteria</taxon>
        <taxon>Alteromonadales</taxon>
        <taxon>Alteromonadaceae</taxon>
        <taxon>Alkalimarinus</taxon>
    </lineage>
</organism>
<dbReference type="EMBL" id="CP101527">
    <property type="protein sequence ID" value="UZW73402.1"/>
    <property type="molecule type" value="Genomic_DNA"/>
</dbReference>
<reference evidence="1" key="1">
    <citation type="submission" date="2022-07" db="EMBL/GenBank/DDBJ databases">
        <title>Alkalimarinus sp. nov., isolated from gut of a Alitta virens.</title>
        <authorList>
            <person name="Yang A.I."/>
            <person name="Shin N.-R."/>
        </authorList>
    </citation>
    <scope>NUCLEOTIDE SEQUENCE</scope>
    <source>
        <strain evidence="1">FA028</strain>
    </source>
</reference>
<evidence type="ECO:0000313" key="2">
    <source>
        <dbReference type="Proteomes" id="UP001164472"/>
    </source>
</evidence>
<proteinExistence type="predicted"/>
<sequence>MTDQTKQADDHPRQPDIEVYIKECSIEEIISWLGSVFNDVNTHGPLDKPSINVTCSTANNSIPLTIYTGAAGKLYTSLWFQSEHTPWKTDLDCAMAMANALGNEVRCATDSWQESEDSDNQWWKITREGKTMVSW</sequence>